<keyword evidence="2" id="KW-1185">Reference proteome</keyword>
<gene>
    <name evidence="1" type="ORF">AAG747_25030</name>
</gene>
<accession>A0AAW9SDU8</accession>
<comment type="caution">
    <text evidence="1">The sequence shown here is derived from an EMBL/GenBank/DDBJ whole genome shotgun (WGS) entry which is preliminary data.</text>
</comment>
<dbReference type="RefSeq" id="WP_346823987.1">
    <property type="nucleotide sequence ID" value="NZ_JBDKWZ010000020.1"/>
</dbReference>
<evidence type="ECO:0000313" key="2">
    <source>
        <dbReference type="Proteomes" id="UP001403385"/>
    </source>
</evidence>
<dbReference type="Proteomes" id="UP001403385">
    <property type="component" value="Unassembled WGS sequence"/>
</dbReference>
<protein>
    <submittedName>
        <fullName evidence="1">Uncharacterized protein</fullName>
    </submittedName>
</protein>
<evidence type="ECO:0000313" key="1">
    <source>
        <dbReference type="EMBL" id="MEN7551206.1"/>
    </source>
</evidence>
<proteinExistence type="predicted"/>
<sequence length="108" mass="12488">MLLLLLLNLGQWTAWQQNTNTSKLSPIAVQQSEDANSDEEEPVFVYKVSYNLLQTTQFSFDFFNRIDSAFFSKPLFIFLKITFAPLAYPPLLEYFQVILEYILAPNAP</sequence>
<organism evidence="1 2">
    <name type="scientific">Rapidithrix thailandica</name>
    <dbReference type="NCBI Taxonomy" id="413964"/>
    <lineage>
        <taxon>Bacteria</taxon>
        <taxon>Pseudomonadati</taxon>
        <taxon>Bacteroidota</taxon>
        <taxon>Cytophagia</taxon>
        <taxon>Cytophagales</taxon>
        <taxon>Flammeovirgaceae</taxon>
        <taxon>Rapidithrix</taxon>
    </lineage>
</organism>
<reference evidence="1 2" key="1">
    <citation type="submission" date="2024-04" db="EMBL/GenBank/DDBJ databases">
        <title>Novel genus in family Flammeovirgaceae.</title>
        <authorList>
            <person name="Nguyen T.H."/>
            <person name="Vuong T.Q."/>
            <person name="Le H."/>
            <person name="Kim S.-G."/>
        </authorList>
    </citation>
    <scope>NUCLEOTIDE SEQUENCE [LARGE SCALE GENOMIC DNA]</scope>
    <source>
        <strain evidence="1 2">JCM 23209</strain>
    </source>
</reference>
<dbReference type="AlphaFoldDB" id="A0AAW9SDU8"/>
<dbReference type="EMBL" id="JBDKWZ010000020">
    <property type="protein sequence ID" value="MEN7551206.1"/>
    <property type="molecule type" value="Genomic_DNA"/>
</dbReference>
<name>A0AAW9SDU8_9BACT</name>